<dbReference type="EMBL" id="JAKROA010000013">
    <property type="protein sequence ID" value="KAL5104288.1"/>
    <property type="molecule type" value="Genomic_DNA"/>
</dbReference>
<evidence type="ECO:0000313" key="2">
    <source>
        <dbReference type="Proteomes" id="UP001651158"/>
    </source>
</evidence>
<keyword evidence="2" id="KW-1185">Reference proteome</keyword>
<comment type="caution">
    <text evidence="1">The sequence shown here is derived from an EMBL/GenBank/DDBJ whole genome shotgun (WGS) entry which is preliminary data.</text>
</comment>
<protein>
    <submittedName>
        <fullName evidence="1">Uncharacterized protein</fullName>
    </submittedName>
</protein>
<proteinExistence type="predicted"/>
<dbReference type="Proteomes" id="UP001651158">
    <property type="component" value="Unassembled WGS sequence"/>
</dbReference>
<reference evidence="1 2" key="1">
    <citation type="journal article" date="2022" name="Front. Cell. Infect. Microbiol.">
        <title>The Genomes of Two Strains of Taenia crassiceps the Animal Model for the Study of Human Cysticercosis.</title>
        <authorList>
            <person name="Bobes R.J."/>
            <person name="Estrada K."/>
            <person name="Rios-Valencia D.G."/>
            <person name="Calderon-Gallegos A."/>
            <person name="de la Torre P."/>
            <person name="Carrero J.C."/>
            <person name="Sanchez-Flores A."/>
            <person name="Laclette J.P."/>
        </authorList>
    </citation>
    <scope>NUCLEOTIDE SEQUENCE [LARGE SCALE GENOMIC DNA]</scope>
    <source>
        <strain evidence="1">WFUcys</strain>
    </source>
</reference>
<sequence>MEEIVLRQVTFLEHGREEKRLCDCTAPTNGNWYTQMRGGDASFSRKVVDVDTQNVDEQLYSVESLQRICGASHVKHGLRLQTTQTLLPMAGLKAQ</sequence>
<evidence type="ECO:0000313" key="1">
    <source>
        <dbReference type="EMBL" id="KAL5104288.1"/>
    </source>
</evidence>
<name>A0ABR4Q4J0_9CEST</name>
<organism evidence="1 2">
    <name type="scientific">Taenia crassiceps</name>
    <dbReference type="NCBI Taxonomy" id="6207"/>
    <lineage>
        <taxon>Eukaryota</taxon>
        <taxon>Metazoa</taxon>
        <taxon>Spiralia</taxon>
        <taxon>Lophotrochozoa</taxon>
        <taxon>Platyhelminthes</taxon>
        <taxon>Cestoda</taxon>
        <taxon>Eucestoda</taxon>
        <taxon>Cyclophyllidea</taxon>
        <taxon>Taeniidae</taxon>
        <taxon>Taenia</taxon>
    </lineage>
</organism>
<accession>A0ABR4Q4J0</accession>
<gene>
    <name evidence="1" type="ORF">TcWFU_005927</name>
</gene>